<sequence>MSSEDNFIKSGIDTIKILTIIFVALKVLGLIQWSWLWVFSPIWIIGILAIISSIFKNI</sequence>
<dbReference type="Proteomes" id="UP001198242">
    <property type="component" value="Unassembled WGS sequence"/>
</dbReference>
<feature type="transmembrane region" description="Helical" evidence="1">
    <location>
        <begin position="12"/>
        <end position="31"/>
    </location>
</feature>
<evidence type="ECO:0008006" key="4">
    <source>
        <dbReference type="Google" id="ProtNLM"/>
    </source>
</evidence>
<proteinExistence type="predicted"/>
<dbReference type="RefSeq" id="WP_308456091.1">
    <property type="nucleotide sequence ID" value="NZ_JAJEQM010000005.1"/>
</dbReference>
<organism evidence="2 3">
    <name type="scientific">Hominilimicola fabiformis</name>
    <dbReference type="NCBI Taxonomy" id="2885356"/>
    <lineage>
        <taxon>Bacteria</taxon>
        <taxon>Bacillati</taxon>
        <taxon>Bacillota</taxon>
        <taxon>Clostridia</taxon>
        <taxon>Eubacteriales</taxon>
        <taxon>Oscillospiraceae</taxon>
        <taxon>Hominilimicola</taxon>
    </lineage>
</organism>
<evidence type="ECO:0000313" key="2">
    <source>
        <dbReference type="EMBL" id="MCC2210065.1"/>
    </source>
</evidence>
<reference evidence="2 3" key="1">
    <citation type="submission" date="2021-10" db="EMBL/GenBank/DDBJ databases">
        <title>Anaerobic single-cell dispensing facilitates the cultivation of human gut bacteria.</title>
        <authorList>
            <person name="Afrizal A."/>
        </authorList>
    </citation>
    <scope>NUCLEOTIDE SEQUENCE [LARGE SCALE GENOMIC DNA]</scope>
    <source>
        <strain evidence="2 3">CLA-AA-H232</strain>
    </source>
</reference>
<name>A0AAE3DXP4_9FIRM</name>
<accession>A0AAE3DXP4</accession>
<protein>
    <recommendedName>
        <fullName evidence="4">Transmembrane Fragile-X-F protein</fullName>
    </recommendedName>
</protein>
<gene>
    <name evidence="2" type="ORF">LKE05_04560</name>
</gene>
<keyword evidence="1" id="KW-0472">Membrane</keyword>
<keyword evidence="3" id="KW-1185">Reference proteome</keyword>
<comment type="caution">
    <text evidence="2">The sequence shown here is derived from an EMBL/GenBank/DDBJ whole genome shotgun (WGS) entry which is preliminary data.</text>
</comment>
<evidence type="ECO:0000313" key="3">
    <source>
        <dbReference type="Proteomes" id="UP001198242"/>
    </source>
</evidence>
<evidence type="ECO:0000256" key="1">
    <source>
        <dbReference type="SAM" id="Phobius"/>
    </source>
</evidence>
<dbReference type="AlphaFoldDB" id="A0AAE3DXP4"/>
<dbReference type="EMBL" id="JAJEQM010000005">
    <property type="protein sequence ID" value="MCC2210065.1"/>
    <property type="molecule type" value="Genomic_DNA"/>
</dbReference>
<keyword evidence="1" id="KW-0812">Transmembrane</keyword>
<feature type="transmembrane region" description="Helical" evidence="1">
    <location>
        <begin position="37"/>
        <end position="55"/>
    </location>
</feature>
<keyword evidence="1" id="KW-1133">Transmembrane helix</keyword>